<reference evidence="1 2" key="1">
    <citation type="submission" date="2024-02" db="EMBL/GenBank/DDBJ databases">
        <authorList>
            <person name="Chen Y."/>
            <person name="Shah S."/>
            <person name="Dougan E. K."/>
            <person name="Thang M."/>
            <person name="Chan C."/>
        </authorList>
    </citation>
    <scope>NUCLEOTIDE SEQUENCE [LARGE SCALE GENOMIC DNA]</scope>
</reference>
<protein>
    <submittedName>
        <fullName evidence="1">Uncharacterized protein</fullName>
    </submittedName>
</protein>
<evidence type="ECO:0000313" key="2">
    <source>
        <dbReference type="Proteomes" id="UP001642464"/>
    </source>
</evidence>
<dbReference type="Proteomes" id="UP001642464">
    <property type="component" value="Unassembled WGS sequence"/>
</dbReference>
<dbReference type="Gene3D" id="3.40.50.300">
    <property type="entry name" value="P-loop containing nucleotide triphosphate hydrolases"/>
    <property type="match status" value="1"/>
</dbReference>
<keyword evidence="2" id="KW-1185">Reference proteome</keyword>
<comment type="caution">
    <text evidence="1">The sequence shown here is derived from an EMBL/GenBank/DDBJ whole genome shotgun (WGS) entry which is preliminary data.</text>
</comment>
<organism evidence="1 2">
    <name type="scientific">Durusdinium trenchii</name>
    <dbReference type="NCBI Taxonomy" id="1381693"/>
    <lineage>
        <taxon>Eukaryota</taxon>
        <taxon>Sar</taxon>
        <taxon>Alveolata</taxon>
        <taxon>Dinophyceae</taxon>
        <taxon>Suessiales</taxon>
        <taxon>Symbiodiniaceae</taxon>
        <taxon>Durusdinium</taxon>
    </lineage>
</organism>
<evidence type="ECO:0000313" key="1">
    <source>
        <dbReference type="EMBL" id="CAK9060552.1"/>
    </source>
</evidence>
<name>A0ABP0N9T6_9DINO</name>
<sequence>MFRQPEQRVLSAWHDNFRVFRADPFPVSACRNETFTKELPMETFTSRWGSWETGQIVGKGQGLFGEMTVSADDVPKALERLEEGFAFVGLQEEWELSICLFHAKFGGPCLSVDFQNTRPTMGSQGSSVYDTSLLKGWTDEPDRQVYAKAKELFEKDLLEYGISHETCKPCYHEAGLEMN</sequence>
<accession>A0ABP0N9T6</accession>
<dbReference type="EMBL" id="CAXAMM010027302">
    <property type="protein sequence ID" value="CAK9060552.1"/>
    <property type="molecule type" value="Genomic_DNA"/>
</dbReference>
<gene>
    <name evidence="1" type="ORF">SCF082_LOCUS31874</name>
</gene>
<dbReference type="InterPro" id="IPR027417">
    <property type="entry name" value="P-loop_NTPase"/>
</dbReference>
<proteinExistence type="predicted"/>